<dbReference type="GO" id="GO:0009086">
    <property type="term" value="P:methionine biosynthetic process"/>
    <property type="evidence" value="ECO:0007669"/>
    <property type="project" value="UniProtKB-KW"/>
</dbReference>
<evidence type="ECO:0000256" key="5">
    <source>
        <dbReference type="ARBA" id="ARBA00023167"/>
    </source>
</evidence>
<evidence type="ECO:0000256" key="4">
    <source>
        <dbReference type="ARBA" id="ARBA00022679"/>
    </source>
</evidence>
<dbReference type="HAMAP" id="MF_00296">
    <property type="entry name" value="MetX_acyltransf"/>
    <property type="match status" value="1"/>
</dbReference>
<proteinExistence type="inferred from homology"/>
<organism evidence="8">
    <name type="scientific">marine metagenome</name>
    <dbReference type="NCBI Taxonomy" id="408172"/>
    <lineage>
        <taxon>unclassified sequences</taxon>
        <taxon>metagenomes</taxon>
        <taxon>ecological metagenomes</taxon>
    </lineage>
</organism>
<reference evidence="8" key="1">
    <citation type="submission" date="2018-05" db="EMBL/GenBank/DDBJ databases">
        <authorList>
            <person name="Lanie J.A."/>
            <person name="Ng W.-L."/>
            <person name="Kazmierczak K.M."/>
            <person name="Andrzejewski T.M."/>
            <person name="Davidsen T.M."/>
            <person name="Wayne K.J."/>
            <person name="Tettelin H."/>
            <person name="Glass J.I."/>
            <person name="Rusch D."/>
            <person name="Podicherti R."/>
            <person name="Tsui H.-C.T."/>
            <person name="Winkler M.E."/>
        </authorList>
    </citation>
    <scope>NUCLEOTIDE SEQUENCE</scope>
</reference>
<dbReference type="GO" id="GO:0009092">
    <property type="term" value="P:homoserine metabolic process"/>
    <property type="evidence" value="ECO:0007669"/>
    <property type="project" value="TreeGrafter"/>
</dbReference>
<sequence>MNENKIVELATDKPLTLDCGKNLGPIQTAYTTYGELNDEKSNAVLICHALTGDQYVASSHPITKKDGWWSQVVGANKSIDTNKFFVICPNVIGGCMGSTGPKEINPKTNKEFGTDFPIITIADMVRAQKLLLEHLGIKKLFCVTGGSMGGMLVLEWLSKFPEMVHSAIPIATSTNHSTQNIALNELARQAIMADPNWQSGLYYQTDKNPLKGLSVARMAAHISYLSKDALQNKFGRNLQDKNELEYSFDADFEIESYLRHQGYAFVDRFDANSYLYITRAMDYFDVTASHNGSLIDAFKDTNSKILCVSFTSDWLYPTSENKKIVKVFNALGLNVSFIEIETENGHDSFLLDEPKFFDALKGFLNSTFKDL</sequence>
<evidence type="ECO:0000256" key="6">
    <source>
        <dbReference type="ARBA" id="ARBA00023315"/>
    </source>
</evidence>
<accession>A0A381T5U4</accession>
<dbReference type="Gene3D" id="3.40.50.1820">
    <property type="entry name" value="alpha/beta hydrolase"/>
    <property type="match status" value="1"/>
</dbReference>
<dbReference type="PANTHER" id="PTHR32268:SF11">
    <property type="entry name" value="HOMOSERINE O-ACETYLTRANSFERASE"/>
    <property type="match status" value="1"/>
</dbReference>
<evidence type="ECO:0000259" key="7">
    <source>
        <dbReference type="Pfam" id="PF00561"/>
    </source>
</evidence>
<name>A0A381T5U4_9ZZZZ</name>
<dbReference type="InterPro" id="IPR029058">
    <property type="entry name" value="AB_hydrolase_fold"/>
</dbReference>
<dbReference type="SUPFAM" id="SSF53474">
    <property type="entry name" value="alpha/beta-Hydrolases"/>
    <property type="match status" value="1"/>
</dbReference>
<keyword evidence="6" id="KW-0012">Acyltransferase</keyword>
<feature type="domain" description="AB hydrolase-1" evidence="7">
    <location>
        <begin position="42"/>
        <end position="330"/>
    </location>
</feature>
<dbReference type="PANTHER" id="PTHR32268">
    <property type="entry name" value="HOMOSERINE O-ACETYLTRANSFERASE"/>
    <property type="match status" value="1"/>
</dbReference>
<dbReference type="NCBIfam" id="NF001209">
    <property type="entry name" value="PRK00175.1"/>
    <property type="match status" value="1"/>
</dbReference>
<comment type="subunit">
    <text evidence="1">Homodimer.</text>
</comment>
<dbReference type="PIRSF" id="PIRSF000443">
    <property type="entry name" value="Homoser_Ac_trans"/>
    <property type="match status" value="1"/>
</dbReference>
<evidence type="ECO:0000256" key="1">
    <source>
        <dbReference type="ARBA" id="ARBA00011738"/>
    </source>
</evidence>
<keyword evidence="5" id="KW-0486">Methionine biosynthesis</keyword>
<keyword evidence="3" id="KW-0028">Amino-acid biosynthesis</keyword>
<dbReference type="NCBIfam" id="TIGR01392">
    <property type="entry name" value="homoserO_Ac_trn"/>
    <property type="match status" value="1"/>
</dbReference>
<dbReference type="EMBL" id="UINC01004071">
    <property type="protein sequence ID" value="SVA11560.1"/>
    <property type="molecule type" value="Genomic_DNA"/>
</dbReference>
<dbReference type="Pfam" id="PF00561">
    <property type="entry name" value="Abhydrolase_1"/>
    <property type="match status" value="1"/>
</dbReference>
<keyword evidence="2" id="KW-0963">Cytoplasm</keyword>
<evidence type="ECO:0000256" key="3">
    <source>
        <dbReference type="ARBA" id="ARBA00022605"/>
    </source>
</evidence>
<evidence type="ECO:0000313" key="8">
    <source>
        <dbReference type="EMBL" id="SVA11560.1"/>
    </source>
</evidence>
<keyword evidence="4" id="KW-0808">Transferase</keyword>
<dbReference type="InterPro" id="IPR000073">
    <property type="entry name" value="AB_hydrolase_1"/>
</dbReference>
<dbReference type="Gene3D" id="1.10.1740.110">
    <property type="match status" value="1"/>
</dbReference>
<dbReference type="FunFam" id="1.10.1740.110:FF:000001">
    <property type="entry name" value="Homoserine O-acetyltransferase"/>
    <property type="match status" value="1"/>
</dbReference>
<evidence type="ECO:0000256" key="2">
    <source>
        <dbReference type="ARBA" id="ARBA00022490"/>
    </source>
</evidence>
<dbReference type="GO" id="GO:0004414">
    <property type="term" value="F:homoserine O-acetyltransferase activity"/>
    <property type="evidence" value="ECO:0007669"/>
    <property type="project" value="TreeGrafter"/>
</dbReference>
<gene>
    <name evidence="8" type="ORF">METZ01_LOCUS64414</name>
</gene>
<dbReference type="AlphaFoldDB" id="A0A381T5U4"/>
<dbReference type="InterPro" id="IPR008220">
    <property type="entry name" value="HAT_MetX-like"/>
</dbReference>
<protein>
    <recommendedName>
        <fullName evidence="7">AB hydrolase-1 domain-containing protein</fullName>
    </recommendedName>
</protein>